<reference evidence="2" key="1">
    <citation type="journal article" date="2008" name="Nat. Genet.">
        <title>The Pristionchus pacificus genome provides a unique perspective on nematode lifestyle and parasitism.</title>
        <authorList>
            <person name="Dieterich C."/>
            <person name="Clifton S.W."/>
            <person name="Schuster L.N."/>
            <person name="Chinwalla A."/>
            <person name="Delehaunty K."/>
            <person name="Dinkelacker I."/>
            <person name="Fulton L."/>
            <person name="Fulton R."/>
            <person name="Godfrey J."/>
            <person name="Minx P."/>
            <person name="Mitreva M."/>
            <person name="Roeseler W."/>
            <person name="Tian H."/>
            <person name="Witte H."/>
            <person name="Yang S.P."/>
            <person name="Wilson R.K."/>
            <person name="Sommer R.J."/>
        </authorList>
    </citation>
    <scope>NUCLEOTIDE SEQUENCE [LARGE SCALE GENOMIC DNA]</scope>
    <source>
        <strain evidence="2">PS312</strain>
    </source>
</reference>
<gene>
    <name evidence="1" type="primary">WBGene00284477</name>
</gene>
<proteinExistence type="predicted"/>
<dbReference type="Proteomes" id="UP000005239">
    <property type="component" value="Unassembled WGS sequence"/>
</dbReference>
<protein>
    <submittedName>
        <fullName evidence="1">Uncharacterized protein</fullName>
    </submittedName>
</protein>
<keyword evidence="2" id="KW-1185">Reference proteome</keyword>
<sequence length="129" mass="14310">MAHLQTEWEWPPQKGGGACGATSRTSQSLLLVYIFCSTISTVDRMIWEEKIVKIDLALLLPPARRQTLVVAFFSMGCLPVIHSSRSSGFIRSKKSNGAGHLMMTSPRHIFFSAAPMLSTATFWTFNFGI</sequence>
<reference evidence="1" key="2">
    <citation type="submission" date="2022-06" db="UniProtKB">
        <authorList>
            <consortium name="EnsemblMetazoa"/>
        </authorList>
    </citation>
    <scope>IDENTIFICATION</scope>
    <source>
        <strain evidence="1">PS312</strain>
    </source>
</reference>
<evidence type="ECO:0000313" key="1">
    <source>
        <dbReference type="EnsemblMetazoa" id="PPA46108.1"/>
    </source>
</evidence>
<accession>A0A8R1ZB94</accession>
<accession>A0A2A6BEP3</accession>
<organism evidence="1 2">
    <name type="scientific">Pristionchus pacificus</name>
    <name type="common">Parasitic nematode worm</name>
    <dbReference type="NCBI Taxonomy" id="54126"/>
    <lineage>
        <taxon>Eukaryota</taxon>
        <taxon>Metazoa</taxon>
        <taxon>Ecdysozoa</taxon>
        <taxon>Nematoda</taxon>
        <taxon>Chromadorea</taxon>
        <taxon>Rhabditida</taxon>
        <taxon>Rhabditina</taxon>
        <taxon>Diplogasteromorpha</taxon>
        <taxon>Diplogasteroidea</taxon>
        <taxon>Neodiplogasteridae</taxon>
        <taxon>Pristionchus</taxon>
    </lineage>
</organism>
<evidence type="ECO:0000313" key="2">
    <source>
        <dbReference type="Proteomes" id="UP000005239"/>
    </source>
</evidence>
<name>A0A2A6BEP3_PRIPA</name>
<dbReference type="EnsemblMetazoa" id="PPA46108.1">
    <property type="protein sequence ID" value="PPA46108.1"/>
    <property type="gene ID" value="WBGene00284477"/>
</dbReference>
<dbReference type="AlphaFoldDB" id="A0A2A6BEP3"/>